<organism evidence="3 4">
    <name type="scientific">Sphingobium wenxiniae (strain DSM 21828 / CGMCC 1.7748 / JZ-1)</name>
    <dbReference type="NCBI Taxonomy" id="595605"/>
    <lineage>
        <taxon>Bacteria</taxon>
        <taxon>Pseudomonadati</taxon>
        <taxon>Pseudomonadota</taxon>
        <taxon>Alphaproteobacteria</taxon>
        <taxon>Sphingomonadales</taxon>
        <taxon>Sphingomonadaceae</taxon>
        <taxon>Sphingobium</taxon>
    </lineage>
</organism>
<gene>
    <name evidence="3" type="ORF">IQ35_02848</name>
</gene>
<dbReference type="InterPro" id="IPR030931">
    <property type="entry name" value="Group_II_RT_mat"/>
</dbReference>
<comment type="caution">
    <text evidence="3">The sequence shown here is derived from an EMBL/GenBank/DDBJ whole genome shotgun (WGS) entry which is preliminary data.</text>
</comment>
<proteinExistence type="inferred from homology"/>
<keyword evidence="3" id="KW-0808">Transferase</keyword>
<evidence type="ECO:0000259" key="2">
    <source>
        <dbReference type="PROSITE" id="PS50878"/>
    </source>
</evidence>
<reference evidence="3 4" key="1">
    <citation type="journal article" date="2015" name="Stand. Genomic Sci.">
        <title>Genomic Encyclopedia of Bacterial and Archaeal Type Strains, Phase III: the genomes of soil and plant-associated and newly described type strains.</title>
        <authorList>
            <person name="Whitman W.B."/>
            <person name="Woyke T."/>
            <person name="Klenk H.P."/>
            <person name="Zhou Y."/>
            <person name="Lilburn T.G."/>
            <person name="Beck B.J."/>
            <person name="De Vos P."/>
            <person name="Vandamme P."/>
            <person name="Eisen J.A."/>
            <person name="Garrity G."/>
            <person name="Hugenholtz P."/>
            <person name="Kyrpides N.C."/>
        </authorList>
    </citation>
    <scope>NUCLEOTIDE SEQUENCE [LARGE SCALE GENOMIC DNA]</scope>
    <source>
        <strain evidence="3 4">CGMCC 1.7748</strain>
    </source>
</reference>
<feature type="domain" description="Reverse transcriptase" evidence="2">
    <location>
        <begin position="79"/>
        <end position="318"/>
    </location>
</feature>
<dbReference type="Proteomes" id="UP000316624">
    <property type="component" value="Unassembled WGS sequence"/>
</dbReference>
<dbReference type="NCBIfam" id="TIGR04416">
    <property type="entry name" value="group_II_RT_mat"/>
    <property type="match status" value="1"/>
</dbReference>
<protein>
    <submittedName>
        <fullName evidence="3">RNA-directed DNA polymerase</fullName>
    </submittedName>
</protein>
<evidence type="ECO:0000256" key="1">
    <source>
        <dbReference type="ARBA" id="ARBA00034120"/>
    </source>
</evidence>
<keyword evidence="3" id="KW-0548">Nucleotidyltransferase</keyword>
<keyword evidence="4" id="KW-1185">Reference proteome</keyword>
<dbReference type="Gene3D" id="3.30.70.270">
    <property type="match status" value="1"/>
</dbReference>
<keyword evidence="3" id="KW-0695">RNA-directed DNA polymerase</keyword>
<dbReference type="InterPro" id="IPR000477">
    <property type="entry name" value="RT_dom"/>
</dbReference>
<dbReference type="Pfam" id="PF08388">
    <property type="entry name" value="GIIM"/>
    <property type="match status" value="1"/>
</dbReference>
<dbReference type="Pfam" id="PF00078">
    <property type="entry name" value="RVT_1"/>
    <property type="match status" value="1"/>
</dbReference>
<comment type="similarity">
    <text evidence="1">Belongs to the bacterial reverse transcriptase family.</text>
</comment>
<dbReference type="EMBL" id="VLKK01000011">
    <property type="protein sequence ID" value="TWH91946.1"/>
    <property type="molecule type" value="Genomic_DNA"/>
</dbReference>
<dbReference type="InterPro" id="IPR043502">
    <property type="entry name" value="DNA/RNA_pol_sf"/>
</dbReference>
<evidence type="ECO:0000313" key="4">
    <source>
        <dbReference type="Proteomes" id="UP000316624"/>
    </source>
</evidence>
<dbReference type="PANTHER" id="PTHR34047">
    <property type="entry name" value="NUCLEAR INTRON MATURASE 1, MITOCHONDRIAL-RELATED"/>
    <property type="match status" value="1"/>
</dbReference>
<dbReference type="GO" id="GO:0003964">
    <property type="term" value="F:RNA-directed DNA polymerase activity"/>
    <property type="evidence" value="ECO:0007669"/>
    <property type="project" value="UniProtKB-KW"/>
</dbReference>
<name>A0A562K981_SPHWJ</name>
<dbReference type="SUPFAM" id="SSF56672">
    <property type="entry name" value="DNA/RNA polymerases"/>
    <property type="match status" value="1"/>
</dbReference>
<dbReference type="InterPro" id="IPR051083">
    <property type="entry name" value="GrpII_Intron_Splice-Mob/Def"/>
</dbReference>
<dbReference type="PROSITE" id="PS50878">
    <property type="entry name" value="RT_POL"/>
    <property type="match status" value="1"/>
</dbReference>
<dbReference type="AlphaFoldDB" id="A0A562K981"/>
<accession>A0A562K981</accession>
<dbReference type="PANTHER" id="PTHR34047:SF8">
    <property type="entry name" value="PROTEIN YKFC"/>
    <property type="match status" value="1"/>
</dbReference>
<dbReference type="InterPro" id="IPR013597">
    <property type="entry name" value="Mat_intron_G2"/>
</dbReference>
<dbReference type="CDD" id="cd01651">
    <property type="entry name" value="RT_G2_intron"/>
    <property type="match status" value="1"/>
</dbReference>
<dbReference type="InterPro" id="IPR043128">
    <property type="entry name" value="Rev_trsase/Diguanyl_cyclase"/>
</dbReference>
<evidence type="ECO:0000313" key="3">
    <source>
        <dbReference type="EMBL" id="TWH91946.1"/>
    </source>
</evidence>
<sequence length="442" mass="50569">MAMSLQTPDKIRTLQRKLYRKAKAEPAFRFYLLYDKICREDILYHAYRLARANAGSPGVDGVTFARIEAAGVVEWLAGLREELVSKTYRPQPVRRVMLPKPGGGERPLGIPTIRDRVVQTAAKLVLEPIFEADFEDSAYGYRPNRGGGRAVKEVHRLICRGYTDVVDADLSGYFDSIPHSDLLRSVARRVVDRHVLHLIKMWLKAPVEERDGNGKRRMHGGRKATQGTPQGGVASPLLSVIYMNRFLKHWRLTRRGEAFRAHVISYADDFVILSRGYAEEALAWTRTVMTKLGLTLNEAKTSVRNARQEHFDFLGYTFGPEHFRKDGHWYLGASPSRKSVQRLKNKVSDLLVPGEMGTWPDVRDRLNRLLRGWSAYFGYGTRLQAYRAVDNHVYDCVRHFLARRHNEPGRGTRRFSRDYVYGEGGVMHLRRLHIGPPSKAVR</sequence>